<protein>
    <submittedName>
        <fullName evidence="3">NAD(P)-dependent oxidoreductase</fullName>
    </submittedName>
</protein>
<dbReference type="SUPFAM" id="SSF51735">
    <property type="entry name" value="NAD(P)-binding Rossmann-fold domains"/>
    <property type="match status" value="1"/>
</dbReference>
<dbReference type="PANTHER" id="PTHR43000">
    <property type="entry name" value="DTDP-D-GLUCOSE 4,6-DEHYDRATASE-RELATED"/>
    <property type="match status" value="1"/>
</dbReference>
<accession>A0A502D0Y6</accession>
<dbReference type="AlphaFoldDB" id="A0A502D0Y6"/>
<feature type="domain" description="NAD-dependent epimerase/dehydratase" evidence="2">
    <location>
        <begin position="10"/>
        <end position="226"/>
    </location>
</feature>
<gene>
    <name evidence="3" type="ORF">EAH86_01415</name>
</gene>
<comment type="similarity">
    <text evidence="1">Belongs to the NAD(P)-dependent epimerase/dehydratase family.</text>
</comment>
<name>A0A502D0Y6_9MICO</name>
<sequence>MTPASPLTWVVGSGGLLGSHLVRSEAARGRPIWAPGPIPWSAQDAPQILHDHARAFVRAAGAGPWQVLWSAGAGVTGASKESLDDELRVFEAALDGLSEPSAPMQGAVFFASSAGGLYGGSKNPPFDETTPVSPLAPYGRAKLAAETRLREWGAATGVSVLCGRIANLYGPGQNLAKPQGLISQMLKAQLTAQPLSIYVSLDTLRDYIYTPDAAELVADAMDRLRTEQAAAGAPLDVTKVLASLRPVTIGEIIGEVRLISKRRPRIGLAASPVAAFQARNLSLRSVVWTELDHRPRTPLAVGIQRTAADLQLRWQRTGGLTA</sequence>
<dbReference type="Gene3D" id="3.40.50.720">
    <property type="entry name" value="NAD(P)-binding Rossmann-like Domain"/>
    <property type="match status" value="1"/>
</dbReference>
<dbReference type="InterPro" id="IPR001509">
    <property type="entry name" value="Epimerase_deHydtase"/>
</dbReference>
<comment type="caution">
    <text evidence="3">The sequence shown here is derived from an EMBL/GenBank/DDBJ whole genome shotgun (WGS) entry which is preliminary data.</text>
</comment>
<evidence type="ECO:0000313" key="4">
    <source>
        <dbReference type="Proteomes" id="UP000317722"/>
    </source>
</evidence>
<dbReference type="RefSeq" id="WP_140736841.1">
    <property type="nucleotide sequence ID" value="NZ_RCZM01000001.1"/>
</dbReference>
<dbReference type="OrthoDB" id="7770745at2"/>
<evidence type="ECO:0000256" key="1">
    <source>
        <dbReference type="ARBA" id="ARBA00007637"/>
    </source>
</evidence>
<evidence type="ECO:0000313" key="3">
    <source>
        <dbReference type="EMBL" id="TPG19197.1"/>
    </source>
</evidence>
<dbReference type="InterPro" id="IPR036291">
    <property type="entry name" value="NAD(P)-bd_dom_sf"/>
</dbReference>
<keyword evidence="4" id="KW-1185">Reference proteome</keyword>
<dbReference type="Pfam" id="PF01370">
    <property type="entry name" value="Epimerase"/>
    <property type="match status" value="1"/>
</dbReference>
<dbReference type="Proteomes" id="UP000317722">
    <property type="component" value="Unassembled WGS sequence"/>
</dbReference>
<organism evidence="3 4">
    <name type="scientific">Pedococcus bigeumensis</name>
    <dbReference type="NCBI Taxonomy" id="433644"/>
    <lineage>
        <taxon>Bacteria</taxon>
        <taxon>Bacillati</taxon>
        <taxon>Actinomycetota</taxon>
        <taxon>Actinomycetes</taxon>
        <taxon>Micrococcales</taxon>
        <taxon>Intrasporangiaceae</taxon>
        <taxon>Pedococcus</taxon>
    </lineage>
</organism>
<proteinExistence type="inferred from homology"/>
<dbReference type="EMBL" id="RCZM01000001">
    <property type="protein sequence ID" value="TPG19197.1"/>
    <property type="molecule type" value="Genomic_DNA"/>
</dbReference>
<reference evidence="3 4" key="1">
    <citation type="journal article" date="2019" name="Environ. Microbiol.">
        <title>Species interactions and distinct microbial communities in high Arctic permafrost affected cryosols are associated with the CH4 and CO2 gas fluxes.</title>
        <authorList>
            <person name="Altshuler I."/>
            <person name="Hamel J."/>
            <person name="Turney S."/>
            <person name="Magnuson E."/>
            <person name="Levesque R."/>
            <person name="Greer C."/>
            <person name="Whyte L.G."/>
        </authorList>
    </citation>
    <scope>NUCLEOTIDE SEQUENCE [LARGE SCALE GENOMIC DNA]</scope>
    <source>
        <strain evidence="3 4">S9.3A</strain>
    </source>
</reference>
<evidence type="ECO:0000259" key="2">
    <source>
        <dbReference type="Pfam" id="PF01370"/>
    </source>
</evidence>